<dbReference type="Pfam" id="PF01368">
    <property type="entry name" value="DHH"/>
    <property type="match status" value="1"/>
</dbReference>
<dbReference type="OrthoDB" id="5896813at2"/>
<dbReference type="InterPro" id="IPR001667">
    <property type="entry name" value="DDH_dom"/>
</dbReference>
<gene>
    <name evidence="3" type="ORF">SAMN05444373_10369</name>
</gene>
<dbReference type="Gene3D" id="3.90.1640.10">
    <property type="entry name" value="inorganic pyrophosphatase (n-terminal core)"/>
    <property type="match status" value="1"/>
</dbReference>
<feature type="domain" description="DHHA1" evidence="2">
    <location>
        <begin position="221"/>
        <end position="298"/>
    </location>
</feature>
<dbReference type="RefSeq" id="WP_149679092.1">
    <property type="nucleotide sequence ID" value="NZ_FQZP01000036.1"/>
</dbReference>
<dbReference type="InterPro" id="IPR051319">
    <property type="entry name" value="Oligoribo/pAp-PDE_c-di-AMP_PDE"/>
</dbReference>
<evidence type="ECO:0000313" key="4">
    <source>
        <dbReference type="Proteomes" id="UP000324781"/>
    </source>
</evidence>
<dbReference type="InterPro" id="IPR003156">
    <property type="entry name" value="DHHA1_dom"/>
</dbReference>
<evidence type="ECO:0000313" key="3">
    <source>
        <dbReference type="EMBL" id="SHJ26590.1"/>
    </source>
</evidence>
<dbReference type="SUPFAM" id="SSF64182">
    <property type="entry name" value="DHH phosphoesterases"/>
    <property type="match status" value="1"/>
</dbReference>
<protein>
    <submittedName>
        <fullName evidence="3">NanoRNase/pAp phosphatase, hydrolyzes c-di-AMP and oligoRNAs</fullName>
    </submittedName>
</protein>
<dbReference type="Pfam" id="PF02272">
    <property type="entry name" value="DHHA1"/>
    <property type="match status" value="1"/>
</dbReference>
<evidence type="ECO:0000259" key="2">
    <source>
        <dbReference type="Pfam" id="PF02272"/>
    </source>
</evidence>
<keyword evidence="4" id="KW-1185">Reference proteome</keyword>
<dbReference type="InterPro" id="IPR038763">
    <property type="entry name" value="DHH_sf"/>
</dbReference>
<sequence>MRLSELLVYNSIIIQCHNDPDADAIASGFALYTWFREKGKDVRLIYSGRSKISKPNLLLLIKELSIPIEYVESLDHFDGLLITVDCQYGAGNVKKFEVPHVAIIDHHQQEITGIERSDIRSYLASCSTLVWKMLLDEGFDINAHPYVVTALWYGLYSDTNGFSELNHPLDRDMRDSLVPDKLLIRRLRNSNLTLNDLETAGMALIRTSYNRKNRFAVIKTNPCDPNILGYISDMAHQVDVIDVCVVYSEINNGIKYSVRSSNHEIMASELAAWIADDIGSGGGHAEKAGGFISYHKFEEKYPSINADEYLLSRISEYYSSFDVIYAGKYELRLSEMKCYKKLPVVCGYVKSTDIFPKGTPLLVRTLMGDLDDLVADDNLYLMIGVKGEVSPIARTMFERNYRVIDEPFNLETEYFPSVRNRMSGESIDLRAKAQKCVSTGEGRILAKPLCRYSKVFTIWDKDTYVLGRPGDYLAVRTEDHNDIYVIRGDIFSQIYQEISD</sequence>
<accession>A0A1M6HWG9</accession>
<organism evidence="3 4">
    <name type="scientific">Thermoclostridium caenicola</name>
    <dbReference type="NCBI Taxonomy" id="659425"/>
    <lineage>
        <taxon>Bacteria</taxon>
        <taxon>Bacillati</taxon>
        <taxon>Bacillota</taxon>
        <taxon>Clostridia</taxon>
        <taxon>Eubacteriales</taxon>
        <taxon>Oscillospiraceae</taxon>
        <taxon>Thermoclostridium</taxon>
    </lineage>
</organism>
<proteinExistence type="predicted"/>
<name>A0A1M6HWG9_9FIRM</name>
<dbReference type="Proteomes" id="UP000324781">
    <property type="component" value="Unassembled WGS sequence"/>
</dbReference>
<dbReference type="PANTHER" id="PTHR47618">
    <property type="entry name" value="BIFUNCTIONAL OLIGORIBONUCLEASE AND PAP PHOSPHATASE NRNA"/>
    <property type="match status" value="1"/>
</dbReference>
<feature type="domain" description="DDH" evidence="1">
    <location>
        <begin position="12"/>
        <end position="137"/>
    </location>
</feature>
<dbReference type="Gene3D" id="3.10.310.30">
    <property type="match status" value="1"/>
</dbReference>
<evidence type="ECO:0000259" key="1">
    <source>
        <dbReference type="Pfam" id="PF01368"/>
    </source>
</evidence>
<dbReference type="PANTHER" id="PTHR47618:SF1">
    <property type="entry name" value="BIFUNCTIONAL OLIGORIBONUCLEASE AND PAP PHOSPHATASE NRNA"/>
    <property type="match status" value="1"/>
</dbReference>
<dbReference type="GO" id="GO:0003676">
    <property type="term" value="F:nucleic acid binding"/>
    <property type="evidence" value="ECO:0007669"/>
    <property type="project" value="InterPro"/>
</dbReference>
<dbReference type="EMBL" id="FQZP01000036">
    <property type="protein sequence ID" value="SHJ26590.1"/>
    <property type="molecule type" value="Genomic_DNA"/>
</dbReference>
<reference evidence="3 4" key="1">
    <citation type="submission" date="2016-11" db="EMBL/GenBank/DDBJ databases">
        <authorList>
            <person name="Varghese N."/>
            <person name="Submissions S."/>
        </authorList>
    </citation>
    <scope>NUCLEOTIDE SEQUENCE [LARGE SCALE GENOMIC DNA]</scope>
    <source>
        <strain evidence="3 4">DSM 19027</strain>
    </source>
</reference>
<dbReference type="AlphaFoldDB" id="A0A1M6HWG9"/>